<dbReference type="Proteomes" id="UP001476798">
    <property type="component" value="Unassembled WGS sequence"/>
</dbReference>
<gene>
    <name evidence="2" type="ORF">GOODEAATRI_031216</name>
</gene>
<sequence>MFLFFSHFACFCICNFLHNLCFLHNLLLHHFTPPKSNTMLTSTTTAFWFYSNSTLSIFMISRTSGTSPFSFAHFSNMSKFLTVEKSHWFRHKLPSTKAYQAKENLLWHFLSCKLNQHSLRFNFLWAFCHSSCSF</sequence>
<dbReference type="EMBL" id="JAHRIO010085171">
    <property type="protein sequence ID" value="MEQ2186683.1"/>
    <property type="molecule type" value="Genomic_DNA"/>
</dbReference>
<keyword evidence="3" id="KW-1185">Reference proteome</keyword>
<proteinExistence type="predicted"/>
<evidence type="ECO:0000313" key="3">
    <source>
        <dbReference type="Proteomes" id="UP001476798"/>
    </source>
</evidence>
<feature type="signal peptide" evidence="1">
    <location>
        <begin position="1"/>
        <end position="21"/>
    </location>
</feature>
<keyword evidence="1" id="KW-0732">Signal</keyword>
<comment type="caution">
    <text evidence="2">The sequence shown here is derived from an EMBL/GenBank/DDBJ whole genome shotgun (WGS) entry which is preliminary data.</text>
</comment>
<evidence type="ECO:0000256" key="1">
    <source>
        <dbReference type="SAM" id="SignalP"/>
    </source>
</evidence>
<evidence type="ECO:0000313" key="2">
    <source>
        <dbReference type="EMBL" id="MEQ2186683.1"/>
    </source>
</evidence>
<reference evidence="2 3" key="1">
    <citation type="submission" date="2021-06" db="EMBL/GenBank/DDBJ databases">
        <authorList>
            <person name="Palmer J.M."/>
        </authorList>
    </citation>
    <scope>NUCLEOTIDE SEQUENCE [LARGE SCALE GENOMIC DNA]</scope>
    <source>
        <strain evidence="2 3">GA_2019</strain>
        <tissue evidence="2">Muscle</tissue>
    </source>
</reference>
<name>A0ABV0PTD5_9TELE</name>
<protein>
    <recommendedName>
        <fullName evidence="4">Secreted protein</fullName>
    </recommendedName>
</protein>
<feature type="chain" id="PRO_5046828409" description="Secreted protein" evidence="1">
    <location>
        <begin position="22"/>
        <end position="134"/>
    </location>
</feature>
<organism evidence="2 3">
    <name type="scientific">Goodea atripinnis</name>
    <dbReference type="NCBI Taxonomy" id="208336"/>
    <lineage>
        <taxon>Eukaryota</taxon>
        <taxon>Metazoa</taxon>
        <taxon>Chordata</taxon>
        <taxon>Craniata</taxon>
        <taxon>Vertebrata</taxon>
        <taxon>Euteleostomi</taxon>
        <taxon>Actinopterygii</taxon>
        <taxon>Neopterygii</taxon>
        <taxon>Teleostei</taxon>
        <taxon>Neoteleostei</taxon>
        <taxon>Acanthomorphata</taxon>
        <taxon>Ovalentaria</taxon>
        <taxon>Atherinomorphae</taxon>
        <taxon>Cyprinodontiformes</taxon>
        <taxon>Goodeidae</taxon>
        <taxon>Goodea</taxon>
    </lineage>
</organism>
<evidence type="ECO:0008006" key="4">
    <source>
        <dbReference type="Google" id="ProtNLM"/>
    </source>
</evidence>
<accession>A0ABV0PTD5</accession>